<feature type="domain" description="DUF218" evidence="2">
    <location>
        <begin position="80"/>
        <end position="240"/>
    </location>
</feature>
<feature type="transmembrane region" description="Helical" evidence="1">
    <location>
        <begin position="6"/>
        <end position="29"/>
    </location>
</feature>
<dbReference type="InterPro" id="IPR003848">
    <property type="entry name" value="DUF218"/>
</dbReference>
<evidence type="ECO:0000259" key="2">
    <source>
        <dbReference type="Pfam" id="PF02698"/>
    </source>
</evidence>
<gene>
    <name evidence="3" type="ORF">HQN60_00945</name>
</gene>
<feature type="transmembrane region" description="Helical" evidence="1">
    <location>
        <begin position="41"/>
        <end position="63"/>
    </location>
</feature>
<organism evidence="3 4">
    <name type="scientific">Deefgea piscis</name>
    <dbReference type="NCBI Taxonomy" id="2739061"/>
    <lineage>
        <taxon>Bacteria</taxon>
        <taxon>Pseudomonadati</taxon>
        <taxon>Pseudomonadota</taxon>
        <taxon>Betaproteobacteria</taxon>
        <taxon>Neisseriales</taxon>
        <taxon>Chitinibacteraceae</taxon>
        <taxon>Deefgea</taxon>
    </lineage>
</organism>
<keyword evidence="4" id="KW-1185">Reference proteome</keyword>
<dbReference type="EMBL" id="CP054143">
    <property type="protein sequence ID" value="QKJ65416.1"/>
    <property type="molecule type" value="Genomic_DNA"/>
</dbReference>
<dbReference type="Gene3D" id="3.40.50.620">
    <property type="entry name" value="HUPs"/>
    <property type="match status" value="1"/>
</dbReference>
<keyword evidence="1" id="KW-0812">Transmembrane</keyword>
<dbReference type="InterPro" id="IPR051599">
    <property type="entry name" value="Cell_Envelope_Assoc"/>
</dbReference>
<dbReference type="GO" id="GO:0043164">
    <property type="term" value="P:Gram-negative-bacterium-type cell wall biogenesis"/>
    <property type="evidence" value="ECO:0007669"/>
    <property type="project" value="TreeGrafter"/>
</dbReference>
<dbReference type="CDD" id="cd06259">
    <property type="entry name" value="YdcF-like"/>
    <property type="match status" value="1"/>
</dbReference>
<dbReference type="PANTHER" id="PTHR30336">
    <property type="entry name" value="INNER MEMBRANE PROTEIN, PROBABLE PERMEASE"/>
    <property type="match status" value="1"/>
</dbReference>
<sequence>MAFSVILKSIISSFLLPPGSLILLLALAFSLRHRAPKWSLWLSWSTLLALYLFSTPLMSNALASRVELKPPLEANTSATAIVVLGGGKRFGALDMPESETINNVTLSRVRYTAQLHRLHQLPVLVSGGSPLGGESEAKYMQQSLHNDFNVKVTWLESSSNDSADNASQSAKLLLPQHKNILLVSSADHLPRAIRSFEKAGFTVFPQPTDYHHHEAFSILSFVPRAKNLATSSNALRELLGQTWYQLRKI</sequence>
<dbReference type="KEGG" id="dee:HQN60_00945"/>
<reference evidence="3 4" key="1">
    <citation type="submission" date="2020-05" db="EMBL/GenBank/DDBJ databases">
        <title>Complete genome sequence of Deefgea sp. D17.</title>
        <authorList>
            <person name="Bae J.-W."/>
            <person name="Han J.E."/>
        </authorList>
    </citation>
    <scope>NUCLEOTIDE SEQUENCE [LARGE SCALE GENOMIC DNA]</scope>
    <source>
        <strain evidence="3 4">D17</strain>
    </source>
</reference>
<dbReference type="Proteomes" id="UP000504844">
    <property type="component" value="Chromosome"/>
</dbReference>
<dbReference type="AlphaFoldDB" id="A0A6M8SQ67"/>
<dbReference type="PANTHER" id="PTHR30336:SF4">
    <property type="entry name" value="ENVELOPE BIOGENESIS FACTOR ELYC"/>
    <property type="match status" value="1"/>
</dbReference>
<dbReference type="RefSeq" id="WP_173531926.1">
    <property type="nucleotide sequence ID" value="NZ_CP054143.1"/>
</dbReference>
<keyword evidence="1" id="KW-1133">Transmembrane helix</keyword>
<dbReference type="GO" id="GO:0005886">
    <property type="term" value="C:plasma membrane"/>
    <property type="evidence" value="ECO:0007669"/>
    <property type="project" value="TreeGrafter"/>
</dbReference>
<dbReference type="InterPro" id="IPR014729">
    <property type="entry name" value="Rossmann-like_a/b/a_fold"/>
</dbReference>
<evidence type="ECO:0000313" key="4">
    <source>
        <dbReference type="Proteomes" id="UP000504844"/>
    </source>
</evidence>
<protein>
    <submittedName>
        <fullName evidence="3">YdcF family protein</fullName>
    </submittedName>
</protein>
<accession>A0A6M8SQ67</accession>
<proteinExistence type="predicted"/>
<dbReference type="GO" id="GO:0000270">
    <property type="term" value="P:peptidoglycan metabolic process"/>
    <property type="evidence" value="ECO:0007669"/>
    <property type="project" value="TreeGrafter"/>
</dbReference>
<evidence type="ECO:0000313" key="3">
    <source>
        <dbReference type="EMBL" id="QKJ65416.1"/>
    </source>
</evidence>
<name>A0A6M8SQ67_9NEIS</name>
<keyword evidence="1" id="KW-0472">Membrane</keyword>
<evidence type="ECO:0000256" key="1">
    <source>
        <dbReference type="SAM" id="Phobius"/>
    </source>
</evidence>
<dbReference type="Pfam" id="PF02698">
    <property type="entry name" value="DUF218"/>
    <property type="match status" value="1"/>
</dbReference>